<evidence type="ECO:0000313" key="16">
    <source>
        <dbReference type="EMBL" id="QRP69555.1"/>
    </source>
</evidence>
<dbReference type="PANTHER" id="PTHR11406:SF23">
    <property type="entry name" value="PHOSPHOGLYCERATE KINASE 1, CHLOROPLASTIC-RELATED"/>
    <property type="match status" value="1"/>
</dbReference>
<evidence type="ECO:0000256" key="12">
    <source>
        <dbReference type="HAMAP-Rule" id="MF_00145"/>
    </source>
</evidence>
<evidence type="ECO:0000256" key="5">
    <source>
        <dbReference type="ARBA" id="ARBA00013061"/>
    </source>
</evidence>
<evidence type="ECO:0000256" key="6">
    <source>
        <dbReference type="ARBA" id="ARBA00016471"/>
    </source>
</evidence>
<dbReference type="SUPFAM" id="SSF53748">
    <property type="entry name" value="Phosphoglycerate kinase"/>
    <property type="match status" value="1"/>
</dbReference>
<evidence type="ECO:0000313" key="17">
    <source>
        <dbReference type="Proteomes" id="UP000617681"/>
    </source>
</evidence>
<name>A0AAX1L558_9CORY</name>
<dbReference type="PRINTS" id="PR00477">
    <property type="entry name" value="PHGLYCKINASE"/>
</dbReference>
<feature type="binding site" evidence="12 14">
    <location>
        <position position="211"/>
    </location>
    <ligand>
        <name>ATP</name>
        <dbReference type="ChEBI" id="CHEBI:30616"/>
    </ligand>
</feature>
<dbReference type="FunFam" id="3.40.50.1260:FF:000006">
    <property type="entry name" value="Phosphoglycerate kinase"/>
    <property type="match status" value="1"/>
</dbReference>
<evidence type="ECO:0000256" key="8">
    <source>
        <dbReference type="ARBA" id="ARBA00022741"/>
    </source>
</evidence>
<dbReference type="Pfam" id="PF00162">
    <property type="entry name" value="PGK"/>
    <property type="match status" value="1"/>
</dbReference>
<dbReference type="GO" id="GO:0006094">
    <property type="term" value="P:gluconeogenesis"/>
    <property type="evidence" value="ECO:0007669"/>
    <property type="project" value="TreeGrafter"/>
</dbReference>
<evidence type="ECO:0000256" key="3">
    <source>
        <dbReference type="ARBA" id="ARBA00008982"/>
    </source>
</evidence>
<feature type="binding site" evidence="12 13">
    <location>
        <begin position="24"/>
        <end position="26"/>
    </location>
    <ligand>
        <name>substrate</name>
    </ligand>
</feature>
<evidence type="ECO:0000256" key="10">
    <source>
        <dbReference type="ARBA" id="ARBA00022840"/>
    </source>
</evidence>
<keyword evidence="11 12" id="KW-0324">Glycolysis</keyword>
<dbReference type="Proteomes" id="UP000617681">
    <property type="component" value="Chromosome"/>
</dbReference>
<feature type="binding site" evidence="12">
    <location>
        <position position="40"/>
    </location>
    <ligand>
        <name>substrate</name>
    </ligand>
</feature>
<evidence type="ECO:0000256" key="11">
    <source>
        <dbReference type="ARBA" id="ARBA00023152"/>
    </source>
</evidence>
<reference evidence="16" key="1">
    <citation type="submission" date="2021-02" db="EMBL/GenBank/DDBJ databases">
        <title>FDA dAtabase for Regulatory Grade micrObial Sequences (FDA-ARGOS): Supporting development and validation of Infectious Disease Dx tests.</title>
        <authorList>
            <person name="Sproer C."/>
            <person name="Gronow S."/>
            <person name="Severitt S."/>
            <person name="Schroder I."/>
            <person name="Tallon L."/>
            <person name="Sadzewicz L."/>
            <person name="Zhao X."/>
            <person name="Boylan J."/>
            <person name="Ott S."/>
            <person name="Bowen H."/>
            <person name="Vavikolanu K."/>
            <person name="Mehta A."/>
            <person name="Aluvathingal J."/>
            <person name="Nadendla S."/>
            <person name="Lowell S."/>
            <person name="Myers T."/>
            <person name="Yan Y."/>
            <person name="Sichtig H."/>
        </authorList>
    </citation>
    <scope>NUCLEOTIDE SEQUENCE</scope>
    <source>
        <strain evidence="16">FDAARGOS_1191</strain>
    </source>
</reference>
<dbReference type="AlphaFoldDB" id="A0AAX1L558"/>
<dbReference type="GO" id="GO:0005524">
    <property type="term" value="F:ATP binding"/>
    <property type="evidence" value="ECO:0007669"/>
    <property type="project" value="UniProtKB-KW"/>
</dbReference>
<dbReference type="GO" id="GO:0006096">
    <property type="term" value="P:glycolytic process"/>
    <property type="evidence" value="ECO:0007669"/>
    <property type="project" value="UniProtKB-UniRule"/>
</dbReference>
<evidence type="ECO:0000256" key="4">
    <source>
        <dbReference type="ARBA" id="ARBA00011245"/>
    </source>
</evidence>
<keyword evidence="10 12" id="KW-0067">ATP-binding</keyword>
<dbReference type="HAMAP" id="MF_00145">
    <property type="entry name" value="Phosphoglyc_kinase"/>
    <property type="match status" value="1"/>
</dbReference>
<comment type="similarity">
    <text evidence="3 12 15">Belongs to the phosphoglycerate kinase family.</text>
</comment>
<feature type="binding site" evidence="12 13">
    <location>
        <begin position="63"/>
        <end position="66"/>
    </location>
    <ligand>
        <name>substrate</name>
    </ligand>
</feature>
<dbReference type="GO" id="GO:0004618">
    <property type="term" value="F:phosphoglycerate kinase activity"/>
    <property type="evidence" value="ECO:0007669"/>
    <property type="project" value="UniProtKB-UniRule"/>
</dbReference>
<dbReference type="EMBL" id="CP069534">
    <property type="protein sequence ID" value="QRP69555.1"/>
    <property type="molecule type" value="Genomic_DNA"/>
</dbReference>
<evidence type="ECO:0000256" key="13">
    <source>
        <dbReference type="PIRSR" id="PIRSR000724-1"/>
    </source>
</evidence>
<dbReference type="PIRSF" id="PIRSF000724">
    <property type="entry name" value="Pgk"/>
    <property type="match status" value="1"/>
</dbReference>
<evidence type="ECO:0000256" key="2">
    <source>
        <dbReference type="ARBA" id="ARBA00004838"/>
    </source>
</evidence>
<comment type="caution">
    <text evidence="12">Lacks conserved residue(s) required for the propagation of feature annotation.</text>
</comment>
<evidence type="ECO:0000256" key="9">
    <source>
        <dbReference type="ARBA" id="ARBA00022777"/>
    </source>
</evidence>
<evidence type="ECO:0000256" key="14">
    <source>
        <dbReference type="PIRSR" id="PIRSR000724-2"/>
    </source>
</evidence>
<dbReference type="Gene3D" id="3.40.50.1260">
    <property type="entry name" value="Phosphoglycerate kinase, N-terminal domain"/>
    <property type="match status" value="2"/>
</dbReference>
<evidence type="ECO:0000256" key="7">
    <source>
        <dbReference type="ARBA" id="ARBA00022679"/>
    </source>
</evidence>
<dbReference type="GO" id="GO:0043531">
    <property type="term" value="F:ADP binding"/>
    <property type="evidence" value="ECO:0007669"/>
    <property type="project" value="TreeGrafter"/>
</dbReference>
<keyword evidence="7 12" id="KW-0808">Transferase</keyword>
<dbReference type="EC" id="2.7.2.3" evidence="5 12"/>
<dbReference type="InterPro" id="IPR036043">
    <property type="entry name" value="Phosphoglycerate_kinase_sf"/>
</dbReference>
<dbReference type="InterPro" id="IPR015824">
    <property type="entry name" value="Phosphoglycerate_kinase_N"/>
</dbReference>
<comment type="subunit">
    <text evidence="4 12">Monomer.</text>
</comment>
<feature type="binding site" evidence="12 14">
    <location>
        <position position="330"/>
    </location>
    <ligand>
        <name>ATP</name>
        <dbReference type="ChEBI" id="CHEBI:30616"/>
    </ligand>
</feature>
<feature type="binding site" evidence="12">
    <location>
        <position position="122"/>
    </location>
    <ligand>
        <name>substrate</name>
    </ligand>
</feature>
<comment type="pathway">
    <text evidence="2 12">Carbohydrate degradation; glycolysis; pyruvate from D-glyceraldehyde 3-phosphate: step 2/5.</text>
</comment>
<gene>
    <name evidence="12" type="primary">pgk</name>
    <name evidence="16" type="ORF">I6J21_06840</name>
</gene>
<dbReference type="CDD" id="cd00318">
    <property type="entry name" value="Phosphoglycerate_kinase"/>
    <property type="match status" value="1"/>
</dbReference>
<dbReference type="PANTHER" id="PTHR11406">
    <property type="entry name" value="PHOSPHOGLYCERATE KINASE"/>
    <property type="match status" value="1"/>
</dbReference>
<dbReference type="FunFam" id="3.40.50.1260:FF:000003">
    <property type="entry name" value="Phosphoglycerate kinase"/>
    <property type="match status" value="1"/>
</dbReference>
<evidence type="ECO:0000256" key="15">
    <source>
        <dbReference type="RuleBase" id="RU000532"/>
    </source>
</evidence>
<dbReference type="RefSeq" id="WP_005394033.1">
    <property type="nucleotide sequence ID" value="NZ_CP069534.1"/>
</dbReference>
<keyword evidence="8 12" id="KW-0547">Nucleotide-binding</keyword>
<feature type="binding site" evidence="12">
    <location>
        <position position="161"/>
    </location>
    <ligand>
        <name>substrate</name>
    </ligand>
</feature>
<comment type="catalytic activity">
    <reaction evidence="1 12 15">
        <text>(2R)-3-phosphoglycerate + ATP = (2R)-3-phospho-glyceroyl phosphate + ADP</text>
        <dbReference type="Rhea" id="RHEA:14801"/>
        <dbReference type="ChEBI" id="CHEBI:30616"/>
        <dbReference type="ChEBI" id="CHEBI:57604"/>
        <dbReference type="ChEBI" id="CHEBI:58272"/>
        <dbReference type="ChEBI" id="CHEBI:456216"/>
        <dbReference type="EC" id="2.7.2.3"/>
    </reaction>
</comment>
<accession>A0AAX1L558</accession>
<feature type="binding site" evidence="13">
    <location>
        <position position="40"/>
    </location>
    <ligand>
        <name>(2R)-3-phosphoglycerate</name>
        <dbReference type="ChEBI" id="CHEBI:58272"/>
    </ligand>
</feature>
<evidence type="ECO:0000256" key="1">
    <source>
        <dbReference type="ARBA" id="ARBA00000642"/>
    </source>
</evidence>
<keyword evidence="12" id="KW-0963">Cytoplasm</keyword>
<protein>
    <recommendedName>
        <fullName evidence="6 12">Phosphoglycerate kinase</fullName>
        <ecNumber evidence="5 12">2.7.2.3</ecNumber>
    </recommendedName>
</protein>
<organism evidence="16 17">
    <name type="scientific">Corynebacterium glucuronolyticum</name>
    <dbReference type="NCBI Taxonomy" id="39791"/>
    <lineage>
        <taxon>Bacteria</taxon>
        <taxon>Bacillati</taxon>
        <taxon>Actinomycetota</taxon>
        <taxon>Actinomycetes</taxon>
        <taxon>Mycobacteriales</taxon>
        <taxon>Corynebacteriaceae</taxon>
        <taxon>Corynebacterium</taxon>
    </lineage>
</organism>
<sequence length="405" mass="43358">MAVKQLKDLIEAGVEDRYVLVRSDFNVPLDDDRNITDKGRITASLPTLKALVDAGAKVVIMAHLGRPKGEVKPEFSLKPVAEALSEELGQFVALAGDVTGEDAHERANGLNAGDVLLLENVRYDSRETSKKEEERAEFADELVALVPGGAFVSDGFGVVHRAQTSVYDVAKRLPHYAGELVNKEISVLGSVAKNPEKPYAVVLGGSKVSDKLGVIEALATKADKIIIGGGMCYTFLKAQGYNVEKSMVEDDMVDTSKKLLEEYGDKIVLPVDLVWADKFDKDAEKKIADLDNPPAGWLSLDVGPETVKKYAEALSTAKTIFWNGPMGVFEFEKFSDGTRGVAEAIIAATDNGAFSVVGGGDSAASVRMLGLREDGFSHISTGGGASLELLEGKDLPGIKVLEEEN</sequence>
<dbReference type="InterPro" id="IPR001576">
    <property type="entry name" value="Phosphoglycerate_kinase"/>
</dbReference>
<keyword evidence="9 12" id="KW-0418">Kinase</keyword>
<feature type="binding site" evidence="13">
    <location>
        <position position="122"/>
    </location>
    <ligand>
        <name>(2R)-3-phosphoglycerate</name>
        <dbReference type="ChEBI" id="CHEBI:58272"/>
    </ligand>
</feature>
<comment type="subcellular location">
    <subcellularLocation>
        <location evidence="12">Cytoplasm</location>
    </subcellularLocation>
</comment>
<dbReference type="GO" id="GO:0005829">
    <property type="term" value="C:cytosol"/>
    <property type="evidence" value="ECO:0007669"/>
    <property type="project" value="TreeGrafter"/>
</dbReference>
<proteinExistence type="inferred from homology"/>
<feature type="binding site" evidence="12 14">
    <location>
        <begin position="359"/>
        <end position="362"/>
    </location>
    <ligand>
        <name>ATP</name>
        <dbReference type="ChEBI" id="CHEBI:30616"/>
    </ligand>
</feature>
<feature type="binding site" evidence="13">
    <location>
        <position position="161"/>
    </location>
    <ligand>
        <name>(2R)-3-phosphoglycerate</name>
        <dbReference type="ChEBI" id="CHEBI:58272"/>
    </ligand>
</feature>